<comment type="caution">
    <text evidence="1">The sequence shown here is derived from an EMBL/GenBank/DDBJ whole genome shotgun (WGS) entry which is preliminary data.</text>
</comment>
<name>A0A550D031_9AGAR</name>
<proteinExistence type="predicted"/>
<dbReference type="AlphaFoldDB" id="A0A550D031"/>
<dbReference type="Proteomes" id="UP000320762">
    <property type="component" value="Unassembled WGS sequence"/>
</dbReference>
<evidence type="ECO:0000313" key="2">
    <source>
        <dbReference type="Proteomes" id="UP000320762"/>
    </source>
</evidence>
<gene>
    <name evidence="1" type="ORF">BD626DRAFT_477319</name>
</gene>
<accession>A0A550D031</accession>
<evidence type="ECO:0000313" key="1">
    <source>
        <dbReference type="EMBL" id="TRM70398.1"/>
    </source>
</evidence>
<reference evidence="1 2" key="1">
    <citation type="journal article" date="2019" name="New Phytol.">
        <title>Comparative genomics reveals unique wood-decay strategies and fruiting body development in the Schizophyllaceae.</title>
        <authorList>
            <person name="Almasi E."/>
            <person name="Sahu N."/>
            <person name="Krizsan K."/>
            <person name="Balint B."/>
            <person name="Kovacs G.M."/>
            <person name="Kiss B."/>
            <person name="Cseklye J."/>
            <person name="Drula E."/>
            <person name="Henrissat B."/>
            <person name="Nagy I."/>
            <person name="Chovatia M."/>
            <person name="Adam C."/>
            <person name="LaButti K."/>
            <person name="Lipzen A."/>
            <person name="Riley R."/>
            <person name="Grigoriev I.V."/>
            <person name="Nagy L.G."/>
        </authorList>
    </citation>
    <scope>NUCLEOTIDE SEQUENCE [LARGE SCALE GENOMIC DNA]</scope>
    <source>
        <strain evidence="1 2">NL-1724</strain>
    </source>
</reference>
<protein>
    <submittedName>
        <fullName evidence="1">Uncharacterized protein</fullName>
    </submittedName>
</protein>
<sequence>MARRTHNISRGTSRLLQLRILPARRAAEPCFVTYPCAPPQLRRQHHVLRVQQSVLRGGCFACATRASPASSSVHSRLPYVNRACRPARGACARTGDRGLKLLNLTHAEALFVREGMLRARCSPRVAESADWMAVSLLRSISCRLQHRPVAGVEGFEGVLIGMDSAEEEVAIGKDEGEAVVEEEWEGGLTDRRGAAAAGGAGKGEGAWRWASRSCYPI</sequence>
<organism evidence="1 2">
    <name type="scientific">Schizophyllum amplum</name>
    <dbReference type="NCBI Taxonomy" id="97359"/>
    <lineage>
        <taxon>Eukaryota</taxon>
        <taxon>Fungi</taxon>
        <taxon>Dikarya</taxon>
        <taxon>Basidiomycota</taxon>
        <taxon>Agaricomycotina</taxon>
        <taxon>Agaricomycetes</taxon>
        <taxon>Agaricomycetidae</taxon>
        <taxon>Agaricales</taxon>
        <taxon>Schizophyllaceae</taxon>
        <taxon>Schizophyllum</taxon>
    </lineage>
</organism>
<keyword evidence="2" id="KW-1185">Reference proteome</keyword>
<dbReference type="EMBL" id="VDMD01000001">
    <property type="protein sequence ID" value="TRM70398.1"/>
    <property type="molecule type" value="Genomic_DNA"/>
</dbReference>